<evidence type="ECO:0000259" key="2">
    <source>
        <dbReference type="PROSITE" id="PS50878"/>
    </source>
</evidence>
<dbReference type="PROSITE" id="PS50878">
    <property type="entry name" value="RT_POL"/>
    <property type="match status" value="1"/>
</dbReference>
<dbReference type="CDD" id="cd01650">
    <property type="entry name" value="RT_nLTR_like"/>
    <property type="match status" value="1"/>
</dbReference>
<protein>
    <recommendedName>
        <fullName evidence="2">Reverse transcriptase domain-containing protein</fullName>
    </recommendedName>
</protein>
<proteinExistence type="predicted"/>
<feature type="domain" description="Reverse transcriptase" evidence="2">
    <location>
        <begin position="453"/>
        <end position="688"/>
    </location>
</feature>
<evidence type="ECO:0000313" key="3">
    <source>
        <dbReference type="Proteomes" id="UP000050790"/>
    </source>
</evidence>
<accession>A0AA84ZQ69</accession>
<dbReference type="Proteomes" id="UP000050790">
    <property type="component" value="Unassembled WGS sequence"/>
</dbReference>
<feature type="region of interest" description="Disordered" evidence="1">
    <location>
        <begin position="216"/>
        <end position="244"/>
    </location>
</feature>
<sequence>MASSRGLAGVGIALSMRAEQALLEWIPINSRLCAVRLNGSVRTRKDRDTRRCLFVVSAYAPTDCSSDEVKDEFYRKLSELLQKAKRSDIVLVGGDFNAQIGSLNQTERHLGGYFSVPAQRTDNGDRLLQLCSDNRLFLANTNFKHKERHRLTWRPPTPNQRWTQIDNIAISHRWRGSVEDCRSFWSTCLDSDHALIRARICLRLTGRKKATLKRPIRTELSNEKTKNRFQEQLSSHLGSSEDEADPDVAWKDIQAAVEAAVTSISNLNHRVSKDQWISSKSITLMDSRKLVPSGSEHDEERQQIRSRLRKSLRNDREQWWATKAKDMEKAATVGNTRQLYRLIKETGINKSSVSEIISEKDDTLICSQSRRLERWAEHFREQFSWPSATLQLPSIPREREWNIEVGPPTLAEVHKAIDNLKRGRAAGPDGLAPEVFKDGGPILAVRLTNILAKIWELDVIPSDWSQSLIVPIYKKGSKSSCDNHRGISLTNIISKILASIIIKRLTKTRELQTRENQAGFRPGRGCIDHIFTIRQVLEHRHTYRRPTMVVFLDLKAAFDSVDREILWQCLSLKGVPQKYINLIKALYSNTTSRVRAYGELSSSFATSSGVRQGCLLSPFLFNFIIDLLMEITFSSTEFSGIDLLPGGPLIDLEYADDIVLFGEDSDKMQSSSSTKLQCQNIWNALLSL</sequence>
<dbReference type="InterPro" id="IPR000477">
    <property type="entry name" value="RT_dom"/>
</dbReference>
<reference evidence="4" key="1">
    <citation type="submission" date="2023-11" db="UniProtKB">
        <authorList>
            <consortium name="WormBaseParasite"/>
        </authorList>
    </citation>
    <scope>IDENTIFICATION</scope>
</reference>
<dbReference type="SUPFAM" id="SSF56672">
    <property type="entry name" value="DNA/RNA polymerases"/>
    <property type="match status" value="1"/>
</dbReference>
<dbReference type="CDD" id="cd09076">
    <property type="entry name" value="L1-EN"/>
    <property type="match status" value="1"/>
</dbReference>
<evidence type="ECO:0000313" key="4">
    <source>
        <dbReference type="WBParaSite" id="SMRG1_42550.1"/>
    </source>
</evidence>
<evidence type="ECO:0000256" key="1">
    <source>
        <dbReference type="SAM" id="MobiDB-lite"/>
    </source>
</evidence>
<dbReference type="InterPro" id="IPR043502">
    <property type="entry name" value="DNA/RNA_pol_sf"/>
</dbReference>
<organism evidence="3 4">
    <name type="scientific">Schistosoma margrebowiei</name>
    <dbReference type="NCBI Taxonomy" id="48269"/>
    <lineage>
        <taxon>Eukaryota</taxon>
        <taxon>Metazoa</taxon>
        <taxon>Spiralia</taxon>
        <taxon>Lophotrochozoa</taxon>
        <taxon>Platyhelminthes</taxon>
        <taxon>Trematoda</taxon>
        <taxon>Digenea</taxon>
        <taxon>Strigeidida</taxon>
        <taxon>Schistosomatoidea</taxon>
        <taxon>Schistosomatidae</taxon>
        <taxon>Schistosoma</taxon>
    </lineage>
</organism>
<dbReference type="PANTHER" id="PTHR19446">
    <property type="entry name" value="REVERSE TRANSCRIPTASES"/>
    <property type="match status" value="1"/>
</dbReference>
<dbReference type="Gene3D" id="3.60.10.10">
    <property type="entry name" value="Endonuclease/exonuclease/phosphatase"/>
    <property type="match status" value="1"/>
</dbReference>
<dbReference type="SUPFAM" id="SSF56219">
    <property type="entry name" value="DNase I-like"/>
    <property type="match status" value="1"/>
</dbReference>
<name>A0AA84ZQ69_9TREM</name>
<dbReference type="InterPro" id="IPR036691">
    <property type="entry name" value="Endo/exonu/phosph_ase_sf"/>
</dbReference>
<feature type="compositionally biased region" description="Basic and acidic residues" evidence="1">
    <location>
        <begin position="216"/>
        <end position="229"/>
    </location>
</feature>
<dbReference type="WBParaSite" id="SMRG1_42550.1">
    <property type="protein sequence ID" value="SMRG1_42550.1"/>
    <property type="gene ID" value="SMRG1_42550"/>
</dbReference>
<dbReference type="AlphaFoldDB" id="A0AA84ZQ69"/>
<dbReference type="Pfam" id="PF00078">
    <property type="entry name" value="RVT_1"/>
    <property type="match status" value="1"/>
</dbReference>